<keyword evidence="2" id="KW-1185">Reference proteome</keyword>
<accession>A0A6J7ZJJ2</accession>
<gene>
    <name evidence="1" type="ORF">PLAN_160129</name>
</gene>
<dbReference type="Proteomes" id="UP000196521">
    <property type="component" value="Unassembled WGS sequence"/>
</dbReference>
<protein>
    <submittedName>
        <fullName evidence="1">Uncharacterized protein</fullName>
    </submittedName>
</protein>
<organism evidence="1 2">
    <name type="scientific">Planktothrix rubescens CCAP 1459/22</name>
    <dbReference type="NCBI Taxonomy" id="329571"/>
    <lineage>
        <taxon>Bacteria</taxon>
        <taxon>Bacillati</taxon>
        <taxon>Cyanobacteriota</taxon>
        <taxon>Cyanophyceae</taxon>
        <taxon>Oscillatoriophycideae</taxon>
        <taxon>Oscillatoriales</taxon>
        <taxon>Microcoleaceae</taxon>
        <taxon>Planktothrix</taxon>
    </lineage>
</organism>
<name>A0A6J7ZJJ2_PLARU</name>
<dbReference type="RefSeq" id="WP_043938847.1">
    <property type="nucleotide sequence ID" value="NZ_LR812491.1"/>
</dbReference>
<sequence length="411" mass="48514">MNSLGFSQYYHSSDEQVIYVHLQCCVDLEAPRQLIQRFFNLFIQGGEYPDLGVNLAVGRIVDSDLANIEFQYVLNRSCYILINRWRKHPRDQWAIPELIHSFEQTPSGLPSCWTAKRLRSLVKRFTQTEQYQALRRLSMVFEEKIKAEEDKKSDNVEGLISRYPYPYLYDHCFLTDDSPDEQRQEIRDMRTQAQETFEHDLSQYLTFKNIHREQRLILPTVENPTLLTDKKLNFSLKHFTGRIDGYHTYDDLAKIFVNQIQNARTYRTFKEELYEYLTDAVDTKYAKKHFNNRLYRELQGTLSHNDSQKVNDTLIAGTCRKLLNFLVVESPQQPHHFVFLDLSSNLGVTRSIGLLLKIVLICRKVKSDLEKRFSILFNHYATFPRDKVFWLVESLENLNIAFGLNWGKLKV</sequence>
<evidence type="ECO:0000313" key="2">
    <source>
        <dbReference type="Proteomes" id="UP000196521"/>
    </source>
</evidence>
<dbReference type="EMBL" id="CZCZ02000011">
    <property type="protein sequence ID" value="CAC5342261.1"/>
    <property type="molecule type" value="Genomic_DNA"/>
</dbReference>
<dbReference type="AlphaFoldDB" id="A0A6J7ZJJ2"/>
<proteinExistence type="predicted"/>
<reference evidence="1" key="1">
    <citation type="submission" date="2020-05" db="EMBL/GenBank/DDBJ databases">
        <authorList>
            <consortium name="Genoscope - CEA"/>
            <person name="William W."/>
        </authorList>
    </citation>
    <scope>NUCLEOTIDE SEQUENCE [LARGE SCALE GENOMIC DNA]</scope>
    <source>
        <strain evidence="1">PCC 7821</strain>
    </source>
</reference>
<evidence type="ECO:0000313" key="1">
    <source>
        <dbReference type="EMBL" id="CAC5342261.1"/>
    </source>
</evidence>
<comment type="caution">
    <text evidence="1">The sequence shown here is derived from an EMBL/GenBank/DDBJ whole genome shotgun (WGS) entry which is preliminary data.</text>
</comment>